<protein>
    <submittedName>
        <fullName evidence="7">Assimilatory nitrate reductase electron transfer subunit</fullName>
    </submittedName>
</protein>
<keyword evidence="3" id="KW-0274">FAD</keyword>
<proteinExistence type="predicted"/>
<dbReference type="AlphaFoldDB" id="A0A238VZ09"/>
<dbReference type="InterPro" id="IPR007419">
    <property type="entry name" value="BFD-like_2Fe2S-bd_dom"/>
</dbReference>
<dbReference type="InterPro" id="IPR041854">
    <property type="entry name" value="BFD-like_2Fe2S-bd_dom_sf"/>
</dbReference>
<dbReference type="InterPro" id="IPR041575">
    <property type="entry name" value="Rubredoxin_C"/>
</dbReference>
<dbReference type="InterPro" id="IPR023753">
    <property type="entry name" value="FAD/NAD-binding_dom"/>
</dbReference>
<dbReference type="Gene3D" id="3.50.50.60">
    <property type="entry name" value="FAD/NAD(P)-binding domain"/>
    <property type="match status" value="2"/>
</dbReference>
<evidence type="ECO:0000313" key="8">
    <source>
        <dbReference type="Proteomes" id="UP000198348"/>
    </source>
</evidence>
<dbReference type="PRINTS" id="PR00469">
    <property type="entry name" value="PNDRDTASEII"/>
</dbReference>
<dbReference type="RefSeq" id="WP_089300297.1">
    <property type="nucleotide sequence ID" value="NZ_FZNW01000004.1"/>
</dbReference>
<evidence type="ECO:0000256" key="3">
    <source>
        <dbReference type="ARBA" id="ARBA00022827"/>
    </source>
</evidence>
<dbReference type="InterPro" id="IPR036188">
    <property type="entry name" value="FAD/NAD-bd_sf"/>
</dbReference>
<reference evidence="8" key="1">
    <citation type="submission" date="2017-06" db="EMBL/GenBank/DDBJ databases">
        <authorList>
            <person name="Varghese N."/>
            <person name="Submissions S."/>
        </authorList>
    </citation>
    <scope>NUCLEOTIDE SEQUENCE [LARGE SCALE GENOMIC DNA]</scope>
    <source>
        <strain evidence="8">DSM 45207</strain>
    </source>
</reference>
<feature type="domain" description="BFD-like [2Fe-2S]-binding" evidence="4">
    <location>
        <begin position="437"/>
        <end position="482"/>
    </location>
</feature>
<dbReference type="Pfam" id="PF04324">
    <property type="entry name" value="Fer2_BFD"/>
    <property type="match status" value="1"/>
</dbReference>
<dbReference type="PANTHER" id="PTHR43429">
    <property type="entry name" value="PYRIDINE NUCLEOTIDE-DISULFIDE OXIDOREDUCTASE DOMAIN-CONTAINING"/>
    <property type="match status" value="1"/>
</dbReference>
<keyword evidence="8" id="KW-1185">Reference proteome</keyword>
<name>A0A238VZ09_9PSEU</name>
<evidence type="ECO:0000259" key="6">
    <source>
        <dbReference type="Pfam" id="PF18267"/>
    </source>
</evidence>
<dbReference type="Pfam" id="PF18267">
    <property type="entry name" value="Rubredoxin_C"/>
    <property type="match status" value="1"/>
</dbReference>
<evidence type="ECO:0000256" key="2">
    <source>
        <dbReference type="ARBA" id="ARBA00022630"/>
    </source>
</evidence>
<keyword evidence="2" id="KW-0285">Flavoprotein</keyword>
<dbReference type="Gene3D" id="1.10.10.1100">
    <property type="entry name" value="BFD-like [2Fe-2S]-binding domain"/>
    <property type="match status" value="1"/>
</dbReference>
<gene>
    <name evidence="7" type="ORF">SAMN06265360_104226</name>
</gene>
<dbReference type="Proteomes" id="UP000198348">
    <property type="component" value="Unassembled WGS sequence"/>
</dbReference>
<evidence type="ECO:0000313" key="7">
    <source>
        <dbReference type="EMBL" id="SNR39468.1"/>
    </source>
</evidence>
<comment type="cofactor">
    <cofactor evidence="1">
        <name>FAD</name>
        <dbReference type="ChEBI" id="CHEBI:57692"/>
    </cofactor>
</comment>
<evidence type="ECO:0000259" key="4">
    <source>
        <dbReference type="Pfam" id="PF04324"/>
    </source>
</evidence>
<dbReference type="Gene3D" id="3.30.390.30">
    <property type="match status" value="1"/>
</dbReference>
<evidence type="ECO:0000259" key="5">
    <source>
        <dbReference type="Pfam" id="PF07992"/>
    </source>
</evidence>
<dbReference type="InterPro" id="IPR016156">
    <property type="entry name" value="FAD/NAD-linked_Rdtase_dimer_sf"/>
</dbReference>
<dbReference type="GO" id="GO:0016491">
    <property type="term" value="F:oxidoreductase activity"/>
    <property type="evidence" value="ECO:0007669"/>
    <property type="project" value="InterPro"/>
</dbReference>
<dbReference type="PRINTS" id="PR00368">
    <property type="entry name" value="FADPNR"/>
</dbReference>
<dbReference type="InterPro" id="IPR050260">
    <property type="entry name" value="FAD-bd_OxRdtase"/>
</dbReference>
<dbReference type="EMBL" id="FZNW01000004">
    <property type="protein sequence ID" value="SNR39468.1"/>
    <property type="molecule type" value="Genomic_DNA"/>
</dbReference>
<dbReference type="OrthoDB" id="9768666at2"/>
<organism evidence="7 8">
    <name type="scientific">Haloechinothrix alba</name>
    <dbReference type="NCBI Taxonomy" id="664784"/>
    <lineage>
        <taxon>Bacteria</taxon>
        <taxon>Bacillati</taxon>
        <taxon>Actinomycetota</taxon>
        <taxon>Actinomycetes</taxon>
        <taxon>Pseudonocardiales</taxon>
        <taxon>Pseudonocardiaceae</taxon>
        <taxon>Haloechinothrix</taxon>
    </lineage>
</organism>
<evidence type="ECO:0000256" key="1">
    <source>
        <dbReference type="ARBA" id="ARBA00001974"/>
    </source>
</evidence>
<dbReference type="PANTHER" id="PTHR43429:SF3">
    <property type="entry name" value="NITRITE REDUCTASE [NAD(P)H]"/>
    <property type="match status" value="1"/>
</dbReference>
<feature type="domain" description="FAD/NAD(P)-binding" evidence="5">
    <location>
        <begin position="10"/>
        <end position="310"/>
    </location>
</feature>
<feature type="domain" description="NADH-rubredoxin oxidoreductase C-terminal" evidence="6">
    <location>
        <begin position="332"/>
        <end position="387"/>
    </location>
</feature>
<accession>A0A238VZ09</accession>
<dbReference type="Pfam" id="PF07992">
    <property type="entry name" value="Pyr_redox_2"/>
    <property type="match status" value="1"/>
</dbReference>
<dbReference type="SUPFAM" id="SSF51905">
    <property type="entry name" value="FAD/NAD(P)-binding domain"/>
    <property type="match status" value="2"/>
</dbReference>
<sequence>MNATARRPRKVVIAGYGMAGARLAENIRARDPRGERLSVTVVGAERHAAYNRVLLSSVVAGTLPRDAVTLHPESWAAEHDVTLRVGATVRGIDTAARTVSVHDPGGGPTALDYDALVLAQGSSPWIPPVDGLVHEDGSLAPGVCAFRTLDDCEEIAGRARAGTPVAVLGGGLLGIEAARGLAGRGCRVTVVHPHSHVMERQLDRGAGDVLAGTLAGYGIEFRTGTTAARYVPGDGVKLDDGGYVPADLVVVSAGVRPETGLAASAGLAVDRGILVDDCMRTSDPRVHAIGDCAQHPGTPPGLVQPAWDQAGVLADLLTGADSAGRYRGTAAVTRLKASGVDLASFGDVGSEPDSPEAEVVCLNDPARGRYAKLVLRDDLVTGGVLLGVPDAAANVAHHYTHRTPAPADRLAFLLGRALPEEAVRAPSPASMPGSVTVCECNNVPKSGLVDAWRRGARSVAGLAEATRATTGCGSCTGLVRGIADWLESTE</sequence>